<feature type="transmembrane region" description="Helical" evidence="9">
    <location>
        <begin position="38"/>
        <end position="60"/>
    </location>
</feature>
<proteinExistence type="inferred from homology"/>
<dbReference type="PANTHER" id="PTHR30413:SF10">
    <property type="entry name" value="CAPSULE POLYSACCHARIDE EXPORT INNER-MEMBRANE PROTEIN CTRC"/>
    <property type="match status" value="1"/>
</dbReference>
<gene>
    <name evidence="11" type="ORF">DFR36_10991</name>
</gene>
<evidence type="ECO:0000256" key="5">
    <source>
        <dbReference type="ARBA" id="ARBA00022692"/>
    </source>
</evidence>
<evidence type="ECO:0000256" key="1">
    <source>
        <dbReference type="ARBA" id="ARBA00004651"/>
    </source>
</evidence>
<keyword evidence="12" id="KW-1185">Reference proteome</keyword>
<dbReference type="InterPro" id="IPR013525">
    <property type="entry name" value="ABC2_TM"/>
</dbReference>
<evidence type="ECO:0000256" key="7">
    <source>
        <dbReference type="ARBA" id="ARBA00023047"/>
    </source>
</evidence>
<keyword evidence="7" id="KW-0625">Polysaccharide transport</keyword>
<protein>
    <recommendedName>
        <fullName evidence="9">Transport permease protein</fullName>
    </recommendedName>
</protein>
<dbReference type="GO" id="GO:0140359">
    <property type="term" value="F:ABC-type transporter activity"/>
    <property type="evidence" value="ECO:0007669"/>
    <property type="project" value="InterPro"/>
</dbReference>
<dbReference type="PROSITE" id="PS51012">
    <property type="entry name" value="ABC_TM2"/>
    <property type="match status" value="1"/>
</dbReference>
<keyword evidence="4 9" id="KW-1003">Cell membrane</keyword>
<sequence>MAALFSELSHLRRLRGLVWVLTLREVAARYQGSAAGVLWAYVQPLLTVAAYYLVFDVVFAMRLGDNAPTGRVGTYLIVGSLPWMAFCDAVGRGTSSLIEAGGLLHKNALPPVLFPARTVLASTVVYGPLLLLLALAYAPVHRFALPVLAVLPLLLLQALLAFLLAYALAIMAAALRDVVQLVGFALSIGIFISPVLFPMALFPPAWRWVLWANPMTPVVAGLQSALLQGAWPPAQVWAALALWIMALAALLSLLVPRSRDQLVDWL</sequence>
<feature type="transmembrane region" description="Helical" evidence="9">
    <location>
        <begin position="72"/>
        <end position="94"/>
    </location>
</feature>
<keyword evidence="5 9" id="KW-0812">Transmembrane</keyword>
<dbReference type="OrthoDB" id="9786910at2"/>
<evidence type="ECO:0000256" key="6">
    <source>
        <dbReference type="ARBA" id="ARBA00022989"/>
    </source>
</evidence>
<dbReference type="Proteomes" id="UP000246483">
    <property type="component" value="Unassembled WGS sequence"/>
</dbReference>
<feature type="transmembrane region" description="Helical" evidence="9">
    <location>
        <begin position="150"/>
        <end position="175"/>
    </location>
</feature>
<feature type="transmembrane region" description="Helical" evidence="9">
    <location>
        <begin position="236"/>
        <end position="255"/>
    </location>
</feature>
<keyword evidence="3 9" id="KW-0813">Transport</keyword>
<dbReference type="InterPro" id="IPR047817">
    <property type="entry name" value="ABC2_TM_bact-type"/>
</dbReference>
<feature type="transmembrane region" description="Helical" evidence="9">
    <location>
        <begin position="181"/>
        <end position="201"/>
    </location>
</feature>
<evidence type="ECO:0000313" key="12">
    <source>
        <dbReference type="Proteomes" id="UP000246483"/>
    </source>
</evidence>
<keyword evidence="6 9" id="KW-1133">Transmembrane helix</keyword>
<evidence type="ECO:0000256" key="2">
    <source>
        <dbReference type="ARBA" id="ARBA00007783"/>
    </source>
</evidence>
<dbReference type="EMBL" id="QGUB01000009">
    <property type="protein sequence ID" value="PWW43739.1"/>
    <property type="molecule type" value="Genomic_DNA"/>
</dbReference>
<reference evidence="11 12" key="1">
    <citation type="submission" date="2018-05" db="EMBL/GenBank/DDBJ databases">
        <title>Genomic Encyclopedia of Type Strains, Phase IV (KMG-IV): sequencing the most valuable type-strain genomes for metagenomic binning, comparative biology and taxonomic classification.</title>
        <authorList>
            <person name="Goeker M."/>
        </authorList>
    </citation>
    <scope>NUCLEOTIDE SEQUENCE [LARGE SCALE GENOMIC DNA]</scope>
    <source>
        <strain evidence="11 12">DSM 26006</strain>
    </source>
</reference>
<dbReference type="Pfam" id="PF01061">
    <property type="entry name" value="ABC2_membrane"/>
    <property type="match status" value="1"/>
</dbReference>
<dbReference type="GO" id="GO:0015920">
    <property type="term" value="P:lipopolysaccharide transport"/>
    <property type="evidence" value="ECO:0007669"/>
    <property type="project" value="TreeGrafter"/>
</dbReference>
<evidence type="ECO:0000313" key="11">
    <source>
        <dbReference type="EMBL" id="PWW43739.1"/>
    </source>
</evidence>
<evidence type="ECO:0000256" key="4">
    <source>
        <dbReference type="ARBA" id="ARBA00022475"/>
    </source>
</evidence>
<evidence type="ECO:0000259" key="10">
    <source>
        <dbReference type="PROSITE" id="PS51012"/>
    </source>
</evidence>
<dbReference type="GO" id="GO:0015774">
    <property type="term" value="P:polysaccharide transport"/>
    <property type="evidence" value="ECO:0007669"/>
    <property type="project" value="UniProtKB-KW"/>
</dbReference>
<accession>A0A317R880</accession>
<dbReference type="PANTHER" id="PTHR30413">
    <property type="entry name" value="INNER MEMBRANE TRANSPORT PERMEASE"/>
    <property type="match status" value="1"/>
</dbReference>
<comment type="caution">
    <text evidence="11">The sequence shown here is derived from an EMBL/GenBank/DDBJ whole genome shotgun (WGS) entry which is preliminary data.</text>
</comment>
<name>A0A317R880_9BURK</name>
<dbReference type="RefSeq" id="WP_019372609.1">
    <property type="nucleotide sequence ID" value="NZ_ALEE01000023.1"/>
</dbReference>
<feature type="transmembrane region" description="Helical" evidence="9">
    <location>
        <begin position="114"/>
        <end position="138"/>
    </location>
</feature>
<comment type="similarity">
    <text evidence="2 9">Belongs to the ABC-2 integral membrane protein family.</text>
</comment>
<comment type="subcellular location">
    <subcellularLocation>
        <location evidence="9">Cell inner membrane</location>
        <topology evidence="9">Multi-pass membrane protein</topology>
    </subcellularLocation>
    <subcellularLocation>
        <location evidence="1">Cell membrane</location>
        <topology evidence="1">Multi-pass membrane protein</topology>
    </subcellularLocation>
</comment>
<dbReference type="AlphaFoldDB" id="A0A317R880"/>
<evidence type="ECO:0000256" key="8">
    <source>
        <dbReference type="ARBA" id="ARBA00023136"/>
    </source>
</evidence>
<evidence type="ECO:0000256" key="3">
    <source>
        <dbReference type="ARBA" id="ARBA00022448"/>
    </source>
</evidence>
<feature type="transmembrane region" description="Helical" evidence="9">
    <location>
        <begin position="208"/>
        <end position="230"/>
    </location>
</feature>
<organism evidence="11 12">
    <name type="scientific">Melaminivora alkalimesophila</name>
    <dbReference type="NCBI Taxonomy" id="1165852"/>
    <lineage>
        <taxon>Bacteria</taxon>
        <taxon>Pseudomonadati</taxon>
        <taxon>Pseudomonadota</taxon>
        <taxon>Betaproteobacteria</taxon>
        <taxon>Burkholderiales</taxon>
        <taxon>Comamonadaceae</taxon>
        <taxon>Melaminivora</taxon>
    </lineage>
</organism>
<keyword evidence="7" id="KW-0762">Sugar transport</keyword>
<feature type="domain" description="ABC transmembrane type-2" evidence="10">
    <location>
        <begin position="35"/>
        <end position="261"/>
    </location>
</feature>
<keyword evidence="8 9" id="KW-0472">Membrane</keyword>
<dbReference type="GO" id="GO:0005886">
    <property type="term" value="C:plasma membrane"/>
    <property type="evidence" value="ECO:0007669"/>
    <property type="project" value="UniProtKB-SubCell"/>
</dbReference>
<evidence type="ECO:0000256" key="9">
    <source>
        <dbReference type="RuleBase" id="RU361157"/>
    </source>
</evidence>